<accession>A0A914DB29</accession>
<sequence length="297" mass="32556">MIDSTESAHNCEPNDGVDLSENLIHWLFHAESSNALEEALCSECDGCEQDLITRFPDGHCKDKEPHATSDCNLRDTLDGVDWIYHDMSSESDVDISPSQNAQLEEDQLYAQLEDRHVTINKHIAVVSSDYVTFKEMPDQDEPHGDIRSPSEITPIWETDSDSLLLTSSEADKLPILISCSPVNSEVEFSLPPLSLDEAAIVDAPKNSNKNPDLLKLVHDLATNLMELASAIKALVESLKPEQHTDASVQMNDIKLSSLDGPYEGACTGSLASNTSAPKTHAVGDLDDENNDCHLDEC</sequence>
<name>A0A914DB29_9BILA</name>
<keyword evidence="1" id="KW-1185">Reference proteome</keyword>
<dbReference type="Proteomes" id="UP000887540">
    <property type="component" value="Unplaced"/>
</dbReference>
<protein>
    <submittedName>
        <fullName evidence="2">Uncharacterized protein</fullName>
    </submittedName>
</protein>
<evidence type="ECO:0000313" key="1">
    <source>
        <dbReference type="Proteomes" id="UP000887540"/>
    </source>
</evidence>
<proteinExistence type="predicted"/>
<dbReference type="WBParaSite" id="ACRNAN_scaffold22306.g28336.t1">
    <property type="protein sequence ID" value="ACRNAN_scaffold22306.g28336.t1"/>
    <property type="gene ID" value="ACRNAN_scaffold22306.g28336"/>
</dbReference>
<dbReference type="AlphaFoldDB" id="A0A914DB29"/>
<organism evidence="1 2">
    <name type="scientific">Acrobeloides nanus</name>
    <dbReference type="NCBI Taxonomy" id="290746"/>
    <lineage>
        <taxon>Eukaryota</taxon>
        <taxon>Metazoa</taxon>
        <taxon>Ecdysozoa</taxon>
        <taxon>Nematoda</taxon>
        <taxon>Chromadorea</taxon>
        <taxon>Rhabditida</taxon>
        <taxon>Tylenchina</taxon>
        <taxon>Cephalobomorpha</taxon>
        <taxon>Cephaloboidea</taxon>
        <taxon>Cephalobidae</taxon>
        <taxon>Acrobeloides</taxon>
    </lineage>
</organism>
<evidence type="ECO:0000313" key="2">
    <source>
        <dbReference type="WBParaSite" id="ACRNAN_scaffold22306.g28336.t1"/>
    </source>
</evidence>
<reference evidence="2" key="1">
    <citation type="submission" date="2022-11" db="UniProtKB">
        <authorList>
            <consortium name="WormBaseParasite"/>
        </authorList>
    </citation>
    <scope>IDENTIFICATION</scope>
</reference>